<reference evidence="2" key="1">
    <citation type="submission" date="2011-07" db="EMBL/GenBank/DDBJ databases">
        <title>Divergent evolution of antigenic variation in African trypanosomes.</title>
        <authorList>
            <person name="Jackson A.P."/>
            <person name="Berry A."/>
            <person name="Allison H.C."/>
            <person name="Burton P."/>
            <person name="Anderson J."/>
            <person name="Aslett M."/>
            <person name="Brown R."/>
            <person name="Corton N."/>
            <person name="Harris D."/>
            <person name="Hauser H."/>
            <person name="Gamble J."/>
            <person name="Gilderthorp R."/>
            <person name="McQuillan J."/>
            <person name="Quail M.A."/>
            <person name="Sanders M."/>
            <person name="Van Tonder A."/>
            <person name="Ginger M.L."/>
            <person name="Donelson J.E."/>
            <person name="Field M.C."/>
            <person name="Barry J.D."/>
            <person name="Berriman M."/>
            <person name="Hertz-Fowler C."/>
        </authorList>
    </citation>
    <scope>NUCLEOTIDE SEQUENCE [LARGE SCALE GENOMIC DNA]</scope>
    <source>
        <strain evidence="2">IL3000</strain>
    </source>
</reference>
<keyword evidence="2" id="KW-1185">Reference proteome</keyword>
<evidence type="ECO:0000313" key="1">
    <source>
        <dbReference type="EMBL" id="CCD14438.1"/>
    </source>
</evidence>
<accession>F9WB11</accession>
<sequence length="235" mass="28575">MKIRDKQIPHNHFWNRKNFRRKSQKKIFFYKIFFENLQKLEKVFDTIFCKILKNHYARQIGPKTTNTCQIRVFRIFAFLTFLTIFKKTGFWPFWPKKGNLGKIAKCPFSLGIGSFLKRISGFSGKIRDKQIPHNHFWNRKNFRRKSQKKIFFYKFFFENLQKLEKVFDTIFCKILKNHYARQIGPKTTNTCQIRVFRIFAFLTFLTIFKKTGFWPFWPKKVNFGKIAKCPFSLEI</sequence>
<name>F9WB11_TRYCI</name>
<evidence type="ECO:0000313" key="2">
    <source>
        <dbReference type="Proteomes" id="UP000000702"/>
    </source>
</evidence>
<organism evidence="1 2">
    <name type="scientific">Trypanosoma congolense (strain IL3000)</name>
    <dbReference type="NCBI Taxonomy" id="1068625"/>
    <lineage>
        <taxon>Eukaryota</taxon>
        <taxon>Discoba</taxon>
        <taxon>Euglenozoa</taxon>
        <taxon>Kinetoplastea</taxon>
        <taxon>Metakinetoplastina</taxon>
        <taxon>Trypanosomatida</taxon>
        <taxon>Trypanosomatidae</taxon>
        <taxon>Trypanosoma</taxon>
        <taxon>Nannomonas</taxon>
    </lineage>
</organism>
<protein>
    <submittedName>
        <fullName evidence="1">WGS project CAEQ00000000 data, annotated contig 2047</fullName>
    </submittedName>
</protein>
<dbReference type="EMBL" id="CAEQ01001516">
    <property type="protein sequence ID" value="CCD14438.1"/>
    <property type="molecule type" value="Genomic_DNA"/>
</dbReference>
<dbReference type="VEuPathDB" id="TriTrypDB:TcIL3000_0_50530"/>
<dbReference type="Proteomes" id="UP000000702">
    <property type="component" value="Unassembled WGS sequence"/>
</dbReference>
<reference evidence="1 2" key="2">
    <citation type="journal article" date="2012" name="Proc. Natl. Acad. Sci. U.S.A.">
        <title>Antigenic diversity is generated by distinct evolutionary mechanisms in African trypanosome species.</title>
        <authorList>
            <person name="Jackson A.P."/>
            <person name="Berry A."/>
            <person name="Aslett M."/>
            <person name="Allison H.C."/>
            <person name="Burton P."/>
            <person name="Vavrova-Anderson J."/>
            <person name="Brown R."/>
            <person name="Browne H."/>
            <person name="Corton N."/>
            <person name="Hauser H."/>
            <person name="Gamble J."/>
            <person name="Gilderthorp R."/>
            <person name="Marcello L."/>
            <person name="McQuillan J."/>
            <person name="Otto T.D."/>
            <person name="Quail M.A."/>
            <person name="Sanders M.J."/>
            <person name="van Tonder A."/>
            <person name="Ginger M.L."/>
            <person name="Field M.C."/>
            <person name="Barry J.D."/>
            <person name="Hertz-Fowler C."/>
            <person name="Berriman M."/>
        </authorList>
    </citation>
    <scope>NUCLEOTIDE SEQUENCE [LARGE SCALE GENOMIC DNA]</scope>
    <source>
        <strain evidence="1 2">IL3000</strain>
    </source>
</reference>
<dbReference type="AlphaFoldDB" id="F9WB11"/>
<comment type="caution">
    <text evidence="1">The sequence shown here is derived from an EMBL/GenBank/DDBJ whole genome shotgun (WGS) entry which is preliminary data.</text>
</comment>
<gene>
    <name evidence="1" type="ORF">TCIL3000_0_50530</name>
</gene>
<proteinExistence type="predicted"/>